<organism evidence="3 4">
    <name type="scientific">Limnoraphis robusta CCNP1315</name>
    <dbReference type="NCBI Taxonomy" id="3110306"/>
    <lineage>
        <taxon>Bacteria</taxon>
        <taxon>Bacillati</taxon>
        <taxon>Cyanobacteriota</taxon>
        <taxon>Cyanophyceae</taxon>
        <taxon>Oscillatoriophycideae</taxon>
        <taxon>Oscillatoriales</taxon>
        <taxon>Sirenicapillariaceae</taxon>
        <taxon>Limnoraphis</taxon>
    </lineage>
</organism>
<dbReference type="Gene3D" id="3.10.100.10">
    <property type="entry name" value="Mannose-Binding Protein A, subunit A"/>
    <property type="match status" value="1"/>
</dbReference>
<evidence type="ECO:0000313" key="3">
    <source>
        <dbReference type="EMBL" id="MEA5522892.1"/>
    </source>
</evidence>
<gene>
    <name evidence="3" type="ORF">VB854_28575</name>
</gene>
<dbReference type="InterPro" id="IPR050111">
    <property type="entry name" value="C-type_lectin/snaclec_domain"/>
</dbReference>
<accession>A0ABU5U6P9</accession>
<dbReference type="SUPFAM" id="SSF56436">
    <property type="entry name" value="C-type lectin-like"/>
    <property type="match status" value="1"/>
</dbReference>
<dbReference type="InterPro" id="IPR026374">
    <property type="entry name" value="Cyano_PEP"/>
</dbReference>
<dbReference type="EMBL" id="JAYGHT010000195">
    <property type="protein sequence ID" value="MEA5522892.1"/>
    <property type="molecule type" value="Genomic_DNA"/>
</dbReference>
<dbReference type="InterPro" id="IPR013424">
    <property type="entry name" value="Ice-binding_C"/>
</dbReference>
<evidence type="ECO:0000313" key="4">
    <source>
        <dbReference type="Proteomes" id="UP001301728"/>
    </source>
</evidence>
<dbReference type="Proteomes" id="UP001301728">
    <property type="component" value="Unassembled WGS sequence"/>
</dbReference>
<feature type="chain" id="PRO_5046551620" evidence="1">
    <location>
        <begin position="31"/>
        <end position="509"/>
    </location>
</feature>
<dbReference type="RefSeq" id="WP_323274501.1">
    <property type="nucleotide sequence ID" value="NZ_JAYGHT010000195.1"/>
</dbReference>
<name>A0ABU5U6P9_9CYAN</name>
<dbReference type="InterPro" id="IPR016187">
    <property type="entry name" value="CTDL_fold"/>
</dbReference>
<dbReference type="NCBIfam" id="TIGR04155">
    <property type="entry name" value="cyano_PEP"/>
    <property type="match status" value="1"/>
</dbReference>
<feature type="signal peptide" evidence="1">
    <location>
        <begin position="1"/>
        <end position="30"/>
    </location>
</feature>
<evidence type="ECO:0000259" key="2">
    <source>
        <dbReference type="PROSITE" id="PS50041"/>
    </source>
</evidence>
<feature type="domain" description="C-type lectin" evidence="2">
    <location>
        <begin position="38"/>
        <end position="163"/>
    </location>
</feature>
<dbReference type="PANTHER" id="PTHR22803">
    <property type="entry name" value="MANNOSE, PHOSPHOLIPASE, LECTIN RECEPTOR RELATED"/>
    <property type="match status" value="1"/>
</dbReference>
<evidence type="ECO:0000256" key="1">
    <source>
        <dbReference type="SAM" id="SignalP"/>
    </source>
</evidence>
<dbReference type="InterPro" id="IPR001304">
    <property type="entry name" value="C-type_lectin-like"/>
</dbReference>
<dbReference type="NCBIfam" id="TIGR02595">
    <property type="entry name" value="PEP_CTERM"/>
    <property type="match status" value="1"/>
</dbReference>
<comment type="caution">
    <text evidence="3">The sequence shown here is derived from an EMBL/GenBank/DDBJ whole genome shotgun (WGS) entry which is preliminary data.</text>
</comment>
<dbReference type="SMART" id="SM00034">
    <property type="entry name" value="CLECT"/>
    <property type="match status" value="1"/>
</dbReference>
<dbReference type="Pfam" id="PF00059">
    <property type="entry name" value="Lectin_C"/>
    <property type="match status" value="1"/>
</dbReference>
<keyword evidence="4" id="KW-1185">Reference proteome</keyword>
<sequence length="509" mass="56197">MFNFNGIKKLSAVLFGTAFLTLSVSGVAKGATLYTNRDNGNKYYLTDSGTWFGTRYQATTKFGEGDLVTIDDANEQAWLWNTFGMLDEGFWIGLTDAGSEGNFQWVSGAPLNYTKWWPGEPSNSFIGEDYVMWNHVAGVDRDHALWGAWNDENGSNFRRGIAEIDPLYSIGVHGGDFTSIIFQDSGDWRIPGWDHVALNFNGWIYESTLANNYGNNYPGNKVWDADLQAHVVVDDENGVQNSRSIDVFKKWPDVKKNEQIEIDSYLAYKMAKLIEGKFNADYQYISGKNFLWSTLPGIQKGGDGKFSCVGLIEWAAEQAGLNGGQGFIPNNLEYIELPSVNLFPHPFPSARQISTLTPSLIYHALDNPDEFNKGSLHGLFDPVDFILTDPLGRRLGYTQELGLLEEIPGAFYTGDGWAEQFLVSGLNPGNYILQLFGLDDQANVAFGNSTGGSSFSGYLAKGETHTMTFTVPSKQVPEPRTIIGTAIAGAFMAGMRKKYKKSTVAKANG</sequence>
<keyword evidence="1" id="KW-0732">Signal</keyword>
<dbReference type="PROSITE" id="PS50041">
    <property type="entry name" value="C_TYPE_LECTIN_2"/>
    <property type="match status" value="1"/>
</dbReference>
<reference evidence="3 4" key="1">
    <citation type="submission" date="2023-12" db="EMBL/GenBank/DDBJ databases">
        <title>Baltic Sea Cyanobacteria.</title>
        <authorList>
            <person name="Delbaje E."/>
            <person name="Fewer D.P."/>
            <person name="Shishido T.K."/>
        </authorList>
    </citation>
    <scope>NUCLEOTIDE SEQUENCE [LARGE SCALE GENOMIC DNA]</scope>
    <source>
        <strain evidence="3 4">CCNP 1315</strain>
    </source>
</reference>
<dbReference type="InterPro" id="IPR016186">
    <property type="entry name" value="C-type_lectin-like/link_sf"/>
</dbReference>
<proteinExistence type="predicted"/>
<protein>
    <submittedName>
        <fullName evidence="3">PEP-CTERM sorting domain-containing protein</fullName>
    </submittedName>
</protein>